<keyword evidence="1" id="KW-0472">Membrane</keyword>
<feature type="transmembrane region" description="Helical" evidence="1">
    <location>
        <begin position="124"/>
        <end position="146"/>
    </location>
</feature>
<feature type="transmembrane region" description="Helical" evidence="1">
    <location>
        <begin position="12"/>
        <end position="30"/>
    </location>
</feature>
<protein>
    <recommendedName>
        <fullName evidence="4">HPP family protein</fullName>
    </recommendedName>
</protein>
<dbReference type="EMBL" id="CP095074">
    <property type="protein sequence ID" value="UOQ93938.1"/>
    <property type="molecule type" value="Genomic_DNA"/>
</dbReference>
<keyword evidence="1" id="KW-0812">Transmembrane</keyword>
<accession>A0ABY4H0Q5</accession>
<gene>
    <name evidence="2" type="ORF">MUO14_02880</name>
</gene>
<keyword evidence="1" id="KW-1133">Transmembrane helix</keyword>
<evidence type="ECO:0008006" key="4">
    <source>
        <dbReference type="Google" id="ProtNLM"/>
    </source>
</evidence>
<dbReference type="Proteomes" id="UP000831880">
    <property type="component" value="Chromosome"/>
</dbReference>
<sequence>MNKAVSKNVTIISYVIAITFIITMITASLMLNNHQIILPELAAMAIAMWVYREPGWIRQPSKVLFAPSFTAVIGFMVNLLPISYVGKVGITLVLLMLLLRLIRSNLAPSIATGLLPVVIDVDGWSFIISTFILTFILMLGVLLFRLNNGLEKKVKIQYKYMVVFLALNFVWIGLTWAVGYPQLAAIPPILVVVYESLQKPMYNGKVAFKQSLVLTISATVGTLLYFAFDSWILITLINMILMCILLRIVGVRIPAVYAFPLLPFIFPDKVVAMLPLGSLVTCVFLFSSVLAYKKVEIKQREKGLLM</sequence>
<feature type="transmembrane region" description="Helical" evidence="1">
    <location>
        <begin position="207"/>
        <end position="228"/>
    </location>
</feature>
<evidence type="ECO:0000313" key="2">
    <source>
        <dbReference type="EMBL" id="UOQ93938.1"/>
    </source>
</evidence>
<feature type="transmembrane region" description="Helical" evidence="1">
    <location>
        <begin position="158"/>
        <end position="178"/>
    </location>
</feature>
<proteinExistence type="predicted"/>
<name>A0ABY4H0Q5_9BACI</name>
<dbReference type="RefSeq" id="WP_244753549.1">
    <property type="nucleotide sequence ID" value="NZ_CP095074.1"/>
</dbReference>
<reference evidence="2 3" key="1">
    <citation type="submission" date="2022-04" db="EMBL/GenBank/DDBJ databases">
        <title>Halobacillus sp. isolated from saltern.</title>
        <authorList>
            <person name="Won M."/>
            <person name="Lee C.-M."/>
            <person name="Woen H.-Y."/>
            <person name="Kwon S.-W."/>
        </authorList>
    </citation>
    <scope>NUCLEOTIDE SEQUENCE [LARGE SCALE GENOMIC DNA]</scope>
    <source>
        <strain evidence="2 3">SSTM10-2</strain>
    </source>
</reference>
<organism evidence="2 3">
    <name type="scientific">Halobacillus shinanisalinarum</name>
    <dbReference type="NCBI Taxonomy" id="2932258"/>
    <lineage>
        <taxon>Bacteria</taxon>
        <taxon>Bacillati</taxon>
        <taxon>Bacillota</taxon>
        <taxon>Bacilli</taxon>
        <taxon>Bacillales</taxon>
        <taxon>Bacillaceae</taxon>
        <taxon>Halobacillus</taxon>
    </lineage>
</organism>
<evidence type="ECO:0000313" key="3">
    <source>
        <dbReference type="Proteomes" id="UP000831880"/>
    </source>
</evidence>
<feature type="transmembrane region" description="Helical" evidence="1">
    <location>
        <begin position="63"/>
        <end position="86"/>
    </location>
</feature>
<evidence type="ECO:0000256" key="1">
    <source>
        <dbReference type="SAM" id="Phobius"/>
    </source>
</evidence>
<feature type="transmembrane region" description="Helical" evidence="1">
    <location>
        <begin position="240"/>
        <end position="266"/>
    </location>
</feature>
<feature type="transmembrane region" description="Helical" evidence="1">
    <location>
        <begin position="272"/>
        <end position="292"/>
    </location>
</feature>
<keyword evidence="3" id="KW-1185">Reference proteome</keyword>